<dbReference type="RefSeq" id="XP_066665293.1">
    <property type="nucleotide sequence ID" value="XM_066816003.1"/>
</dbReference>
<gene>
    <name evidence="3" type="ORF">PG997_011688</name>
</gene>
<feature type="signal peptide" evidence="2">
    <location>
        <begin position="1"/>
        <end position="19"/>
    </location>
</feature>
<dbReference type="GeneID" id="92049063"/>
<comment type="caution">
    <text evidence="3">The sequence shown here is derived from an EMBL/GenBank/DDBJ whole genome shotgun (WGS) entry which is preliminary data.</text>
</comment>
<keyword evidence="4" id="KW-1185">Reference proteome</keyword>
<evidence type="ECO:0000313" key="3">
    <source>
        <dbReference type="EMBL" id="KAK8071485.1"/>
    </source>
</evidence>
<protein>
    <submittedName>
        <fullName evidence="3">Uncharacterized protein</fullName>
    </submittedName>
</protein>
<evidence type="ECO:0000256" key="2">
    <source>
        <dbReference type="SAM" id="SignalP"/>
    </source>
</evidence>
<accession>A0ABR1VJR6</accession>
<name>A0ABR1VJR6_9PEZI</name>
<dbReference type="EMBL" id="JAQQWN010000008">
    <property type="protein sequence ID" value="KAK8071485.1"/>
    <property type="molecule type" value="Genomic_DNA"/>
</dbReference>
<evidence type="ECO:0000313" key="4">
    <source>
        <dbReference type="Proteomes" id="UP001433268"/>
    </source>
</evidence>
<proteinExistence type="predicted"/>
<evidence type="ECO:0000256" key="1">
    <source>
        <dbReference type="SAM" id="MobiDB-lite"/>
    </source>
</evidence>
<feature type="region of interest" description="Disordered" evidence="1">
    <location>
        <begin position="111"/>
        <end position="166"/>
    </location>
</feature>
<organism evidence="3 4">
    <name type="scientific">Apiospora hydei</name>
    <dbReference type="NCBI Taxonomy" id="1337664"/>
    <lineage>
        <taxon>Eukaryota</taxon>
        <taxon>Fungi</taxon>
        <taxon>Dikarya</taxon>
        <taxon>Ascomycota</taxon>
        <taxon>Pezizomycotina</taxon>
        <taxon>Sordariomycetes</taxon>
        <taxon>Xylariomycetidae</taxon>
        <taxon>Amphisphaeriales</taxon>
        <taxon>Apiosporaceae</taxon>
        <taxon>Apiospora</taxon>
    </lineage>
</organism>
<reference evidence="3 4" key="1">
    <citation type="submission" date="2023-01" db="EMBL/GenBank/DDBJ databases">
        <title>Analysis of 21 Apiospora genomes using comparative genomics revels a genus with tremendous synthesis potential of carbohydrate active enzymes and secondary metabolites.</title>
        <authorList>
            <person name="Sorensen T."/>
        </authorList>
    </citation>
    <scope>NUCLEOTIDE SEQUENCE [LARGE SCALE GENOMIC DNA]</scope>
    <source>
        <strain evidence="3 4">CBS 114990</strain>
    </source>
</reference>
<feature type="chain" id="PRO_5047048925" evidence="2">
    <location>
        <begin position="20"/>
        <end position="224"/>
    </location>
</feature>
<dbReference type="Proteomes" id="UP001433268">
    <property type="component" value="Unassembled WGS sequence"/>
</dbReference>
<keyword evidence="2" id="KW-0732">Signal</keyword>
<sequence length="224" mass="23922">MHFSTAAALLFAAVGTINAFPTNAVDESFDAGFDSYDGFQVPDGTTDGVYSVLVHANGTEELTRVGDGVDPATADAYLHGELGAVEADGDAGPIDAFGRPPELGHALGRRLLQPPEQGPAPARPRRTNSALRPQRLHERHAVAGPAMRRRRPAGGPQAADTAPCTAKQRDEAFSVIAQECGDRIAGSASERRTPEKKKAKQYVSYGYENHCKKEGRGFCGHYHN</sequence>